<proteinExistence type="predicted"/>
<comment type="caution">
    <text evidence="3">The sequence shown here is derived from an EMBL/GenBank/DDBJ whole genome shotgun (WGS) entry which is preliminary data.</text>
</comment>
<dbReference type="InterPro" id="IPR007759">
    <property type="entry name" value="Asxl_HARE-HTH"/>
</dbReference>
<dbReference type="InterPro" id="IPR050239">
    <property type="entry name" value="Sigma-70_RNA_pol_init_factors"/>
</dbReference>
<sequence>MEKVNQTVKKLLASLDEKKREVLIGRFGLFGKEEETLNSIGQRYGITRERVRQIENLALSEVKAVLKANKDAKEILNKVDSFIKKSGGVVKEEILAMEMEKVLGKEADLPSLSFLREASENFGYQGESGDFYAFWFNDKKAVESAKNLVEKFVKVLRGKREEIVSRKKFDEFFRQAVKEHGVREDAGLSYLSISNKFKANPYGDFGLAEWSEINPTTVRDWSYLVLKKKGAPLHFGDIAKEISGVRNGKKVFVPTVHNELIKDSRFVLVGRGVYGLTEFGYEQGSVKDLIKSALKKNGPMKAPAIIKLVSGQRLFKKNTIMLHLQDKKNFKKDEGGSYFVTEV</sequence>
<dbReference type="PANTHER" id="PTHR30603">
    <property type="entry name" value="RNA POLYMERASE SIGMA FACTOR RPO"/>
    <property type="match status" value="1"/>
</dbReference>
<gene>
    <name evidence="3" type="ORF">A2390_00720</name>
</gene>
<dbReference type="InterPro" id="IPR013324">
    <property type="entry name" value="RNA_pol_sigma_r3/r4-like"/>
</dbReference>
<dbReference type="PRINTS" id="PR00046">
    <property type="entry name" value="SIGMA70FCT"/>
</dbReference>
<dbReference type="CDD" id="cd06171">
    <property type="entry name" value="Sigma70_r4"/>
    <property type="match status" value="1"/>
</dbReference>
<dbReference type="InterPro" id="IPR036388">
    <property type="entry name" value="WH-like_DNA-bd_sf"/>
</dbReference>
<organism evidence="3 4">
    <name type="scientific">Candidatus Liptonbacteria bacterium RIFOXYB1_FULL_36_10</name>
    <dbReference type="NCBI Taxonomy" id="1798654"/>
    <lineage>
        <taxon>Bacteria</taxon>
        <taxon>Candidatus Liptoniibacteriota</taxon>
    </lineage>
</organism>
<dbReference type="SUPFAM" id="SSF88659">
    <property type="entry name" value="Sigma3 and sigma4 domains of RNA polymerase sigma factors"/>
    <property type="match status" value="1"/>
</dbReference>
<reference evidence="3 4" key="1">
    <citation type="journal article" date="2016" name="Nat. Commun.">
        <title>Thousands of microbial genomes shed light on interconnected biogeochemical processes in an aquifer system.</title>
        <authorList>
            <person name="Anantharaman K."/>
            <person name="Brown C.T."/>
            <person name="Hug L.A."/>
            <person name="Sharon I."/>
            <person name="Castelle C.J."/>
            <person name="Probst A.J."/>
            <person name="Thomas B.C."/>
            <person name="Singh A."/>
            <person name="Wilkins M.J."/>
            <person name="Karaoz U."/>
            <person name="Brodie E.L."/>
            <person name="Williams K.H."/>
            <person name="Hubbard S.S."/>
            <person name="Banfield J.F."/>
        </authorList>
    </citation>
    <scope>NUCLEOTIDE SEQUENCE [LARGE SCALE GENOMIC DNA]</scope>
</reference>
<dbReference type="GO" id="GO:0003700">
    <property type="term" value="F:DNA-binding transcription factor activity"/>
    <property type="evidence" value="ECO:0007669"/>
    <property type="project" value="InterPro"/>
</dbReference>
<dbReference type="GO" id="GO:0006352">
    <property type="term" value="P:DNA-templated transcription initiation"/>
    <property type="evidence" value="ECO:0007669"/>
    <property type="project" value="InterPro"/>
</dbReference>
<dbReference type="Proteomes" id="UP000178599">
    <property type="component" value="Unassembled WGS sequence"/>
</dbReference>
<dbReference type="InterPro" id="IPR007630">
    <property type="entry name" value="RNA_pol_sigma70_r4"/>
</dbReference>
<evidence type="ECO:0000313" key="4">
    <source>
        <dbReference type="Proteomes" id="UP000178599"/>
    </source>
</evidence>
<evidence type="ECO:0000259" key="2">
    <source>
        <dbReference type="PROSITE" id="PS51913"/>
    </source>
</evidence>
<dbReference type="InterPro" id="IPR000943">
    <property type="entry name" value="RNA_pol_sigma70"/>
</dbReference>
<dbReference type="Pfam" id="PF04545">
    <property type="entry name" value="Sigma70_r4"/>
    <property type="match status" value="1"/>
</dbReference>
<evidence type="ECO:0000313" key="3">
    <source>
        <dbReference type="EMBL" id="OGZ03442.1"/>
    </source>
</evidence>
<evidence type="ECO:0000256" key="1">
    <source>
        <dbReference type="ARBA" id="ARBA00023163"/>
    </source>
</evidence>
<dbReference type="Gene3D" id="1.10.10.10">
    <property type="entry name" value="Winged helix-like DNA-binding domain superfamily/Winged helix DNA-binding domain"/>
    <property type="match status" value="1"/>
</dbReference>
<dbReference type="PROSITE" id="PS51913">
    <property type="entry name" value="HTH_HARE"/>
    <property type="match status" value="1"/>
</dbReference>
<dbReference type="EMBL" id="MHLE01000001">
    <property type="protein sequence ID" value="OGZ03442.1"/>
    <property type="molecule type" value="Genomic_DNA"/>
</dbReference>
<dbReference type="InterPro" id="IPR038087">
    <property type="entry name" value="RNAP_delta_N_dom_sf"/>
</dbReference>
<dbReference type="AlphaFoldDB" id="A0A1G2CQG2"/>
<feature type="domain" description="HTH HARE-type" evidence="2">
    <location>
        <begin position="216"/>
        <end position="279"/>
    </location>
</feature>
<name>A0A1G2CQG2_9BACT</name>
<dbReference type="Gene3D" id="1.10.10.1250">
    <property type="entry name" value="RNA polymerase, subunit delta, N-terminal domain"/>
    <property type="match status" value="1"/>
</dbReference>
<accession>A0A1G2CQG2</accession>
<protein>
    <recommendedName>
        <fullName evidence="2">HTH HARE-type domain-containing protein</fullName>
    </recommendedName>
</protein>
<keyword evidence="1" id="KW-0804">Transcription</keyword>
<dbReference type="PANTHER" id="PTHR30603:SF47">
    <property type="entry name" value="RNA POLYMERASE SIGMA FACTOR SIGD, CHLOROPLASTIC"/>
    <property type="match status" value="1"/>
</dbReference>